<keyword evidence="4" id="KW-0050">Antiport</keyword>
<feature type="transmembrane region" description="Helical" evidence="12">
    <location>
        <begin position="87"/>
        <end position="109"/>
    </location>
</feature>
<dbReference type="InterPro" id="IPR003148">
    <property type="entry name" value="RCK_N"/>
</dbReference>
<name>A0A1H7ZAE4_9BACT</name>
<keyword evidence="5" id="KW-0633">Potassium transport</keyword>
<dbReference type="Pfam" id="PF02254">
    <property type="entry name" value="TrkA_N"/>
    <property type="match status" value="1"/>
</dbReference>
<dbReference type="PROSITE" id="PS51201">
    <property type="entry name" value="RCK_N"/>
    <property type="match status" value="1"/>
</dbReference>
<protein>
    <submittedName>
        <fullName evidence="14">Kef-type potassium/proton antiporter, CPA2 family</fullName>
    </submittedName>
</protein>
<feature type="transmembrane region" description="Helical" evidence="12">
    <location>
        <begin position="147"/>
        <end position="171"/>
    </location>
</feature>
<dbReference type="GO" id="GO:0006813">
    <property type="term" value="P:potassium ion transport"/>
    <property type="evidence" value="ECO:0007669"/>
    <property type="project" value="UniProtKB-KW"/>
</dbReference>
<gene>
    <name evidence="14" type="ORF">SAMN04489760_12145</name>
</gene>
<dbReference type="GO" id="GO:0005886">
    <property type="term" value="C:plasma membrane"/>
    <property type="evidence" value="ECO:0007669"/>
    <property type="project" value="TreeGrafter"/>
</dbReference>
<dbReference type="STRING" id="43775.SAMN04489760_12145"/>
<dbReference type="GO" id="GO:0012505">
    <property type="term" value="C:endomembrane system"/>
    <property type="evidence" value="ECO:0007669"/>
    <property type="project" value="UniProtKB-SubCell"/>
</dbReference>
<proteinExistence type="inferred from homology"/>
<feature type="transmembrane region" description="Helical" evidence="12">
    <location>
        <begin position="56"/>
        <end position="75"/>
    </location>
</feature>
<feature type="transmembrane region" description="Helical" evidence="12">
    <location>
        <begin position="306"/>
        <end position="324"/>
    </location>
</feature>
<feature type="transmembrane region" description="Helical" evidence="12">
    <location>
        <begin position="191"/>
        <end position="213"/>
    </location>
</feature>
<dbReference type="FunFam" id="3.40.50.720:FF:000036">
    <property type="entry name" value="Glutathione-regulated potassium-efflux system protein KefB"/>
    <property type="match status" value="1"/>
</dbReference>
<dbReference type="GO" id="GO:1902600">
    <property type="term" value="P:proton transmembrane transport"/>
    <property type="evidence" value="ECO:0007669"/>
    <property type="project" value="InterPro"/>
</dbReference>
<keyword evidence="7" id="KW-0630">Potassium</keyword>
<evidence type="ECO:0000256" key="1">
    <source>
        <dbReference type="ARBA" id="ARBA00004127"/>
    </source>
</evidence>
<dbReference type="AlphaFoldDB" id="A0A1H7ZAE4"/>
<keyword evidence="15" id="KW-1185">Reference proteome</keyword>
<keyword evidence="9" id="KW-0406">Ion transport</keyword>
<evidence type="ECO:0000256" key="10">
    <source>
        <dbReference type="ARBA" id="ARBA00023136"/>
    </source>
</evidence>
<evidence type="ECO:0000313" key="15">
    <source>
        <dbReference type="Proteomes" id="UP000198744"/>
    </source>
</evidence>
<evidence type="ECO:0000256" key="4">
    <source>
        <dbReference type="ARBA" id="ARBA00022449"/>
    </source>
</evidence>
<feature type="transmembrane region" description="Helical" evidence="12">
    <location>
        <begin position="6"/>
        <end position="24"/>
    </location>
</feature>
<organism evidence="14 15">
    <name type="scientific">Syntrophus gentianae</name>
    <dbReference type="NCBI Taxonomy" id="43775"/>
    <lineage>
        <taxon>Bacteria</taxon>
        <taxon>Pseudomonadati</taxon>
        <taxon>Thermodesulfobacteriota</taxon>
        <taxon>Syntrophia</taxon>
        <taxon>Syntrophales</taxon>
        <taxon>Syntrophaceae</taxon>
        <taxon>Syntrophus</taxon>
    </lineage>
</organism>
<dbReference type="InterPro" id="IPR004771">
    <property type="entry name" value="K/H_exchanger"/>
</dbReference>
<keyword evidence="10 12" id="KW-0472">Membrane</keyword>
<dbReference type="EMBL" id="FOBS01000021">
    <property type="protein sequence ID" value="SEM55235.1"/>
    <property type="molecule type" value="Genomic_DNA"/>
</dbReference>
<keyword evidence="8 12" id="KW-1133">Transmembrane helix</keyword>
<dbReference type="Proteomes" id="UP000198744">
    <property type="component" value="Unassembled WGS sequence"/>
</dbReference>
<keyword evidence="3" id="KW-0813">Transport</keyword>
<feature type="compositionally biased region" description="Basic and acidic residues" evidence="11">
    <location>
        <begin position="597"/>
        <end position="624"/>
    </location>
</feature>
<comment type="subcellular location">
    <subcellularLocation>
        <location evidence="1">Endomembrane system</location>
        <topology evidence="1">Multi-pass membrane protein</topology>
    </subcellularLocation>
</comment>
<dbReference type="RefSeq" id="WP_093884132.1">
    <property type="nucleotide sequence ID" value="NZ_FOBS01000021.1"/>
</dbReference>
<reference evidence="14 15" key="1">
    <citation type="submission" date="2016-10" db="EMBL/GenBank/DDBJ databases">
        <authorList>
            <person name="de Groot N.N."/>
        </authorList>
    </citation>
    <scope>NUCLEOTIDE SEQUENCE [LARGE SCALE GENOMIC DNA]</scope>
    <source>
        <strain evidence="14 15">DSM 8423</strain>
    </source>
</reference>
<accession>A0A1H7ZAE4</accession>
<dbReference type="SUPFAM" id="SSF51735">
    <property type="entry name" value="NAD(P)-binding Rossmann-fold domains"/>
    <property type="match status" value="1"/>
</dbReference>
<sequence>MTSTLLHDALIYLAAAIFFVPIAKRIGMGSVLGYLIGGIIIGPFCLGFVGGEGKDVMHFAEFGVVMMLFLIGLELEPSHLWRIRRLILGTGILQLGLTTLLFLAMFLIFGFSWPAALACGLALSMSSTAIVLQTLREKGLSATQSGRCSFAVLLFQDISVIPILALLPLLAVSTVSAQSGESGTLLQGLPGWAQTIALLLAVNLVVASGRFLIVPFLRFIARLHLQELFTASALFIVIATASLMTLVGLSPALGTFLAGVVLANSEYRHELESDIAPFKGVLLGLFFISVGTAVNFTLILNEPLKILTLVCAVIAIKFGVLALTGKLSRLSFDQNLLFSLGLAQVGEFAFVLFSFISQLSILSPSWTDTMMGVTALSMTVTPLLLMINERLILPRFGTLEKMETAPDAIDLHSPVIIAGFGHFGSTVGRFLRANGIQATILDNDSDRVDLLRKMGFRVFYGDATRVDILKAAGADQARILIAAIGSPEINSDLIEKTRKLFPHLSIMARAENRLDAYHLMETGITDIYRETLDTSVRLGIDCLVKLGFRRYSALRSGQNFIRYDEAAMQKLAPHRHDKETYIDNFREEIQNQEELLTSDRESNPTRNDHAWDSESLRKEFDHRR</sequence>
<dbReference type="InterPro" id="IPR036291">
    <property type="entry name" value="NAD(P)-bd_dom_sf"/>
</dbReference>
<feature type="transmembrane region" description="Helical" evidence="12">
    <location>
        <begin position="280"/>
        <end position="300"/>
    </location>
</feature>
<dbReference type="InterPro" id="IPR006153">
    <property type="entry name" value="Cation/H_exchanger_TM"/>
</dbReference>
<dbReference type="InterPro" id="IPR038770">
    <property type="entry name" value="Na+/solute_symporter_sf"/>
</dbReference>
<dbReference type="GO" id="GO:0015297">
    <property type="term" value="F:antiporter activity"/>
    <property type="evidence" value="ECO:0007669"/>
    <property type="project" value="UniProtKB-KW"/>
</dbReference>
<evidence type="ECO:0000256" key="5">
    <source>
        <dbReference type="ARBA" id="ARBA00022538"/>
    </source>
</evidence>
<dbReference type="PANTHER" id="PTHR46157:SF4">
    <property type="entry name" value="K(+) EFFLUX ANTIPORTER 3, CHLOROPLASTIC"/>
    <property type="match status" value="1"/>
</dbReference>
<dbReference type="PANTHER" id="PTHR46157">
    <property type="entry name" value="K(+) EFFLUX ANTIPORTER 3, CHLOROPLASTIC"/>
    <property type="match status" value="1"/>
</dbReference>
<dbReference type="Gene3D" id="3.40.50.720">
    <property type="entry name" value="NAD(P)-binding Rossmann-like Domain"/>
    <property type="match status" value="1"/>
</dbReference>
<evidence type="ECO:0000256" key="3">
    <source>
        <dbReference type="ARBA" id="ARBA00022448"/>
    </source>
</evidence>
<dbReference type="Pfam" id="PF00999">
    <property type="entry name" value="Na_H_Exchanger"/>
    <property type="match status" value="1"/>
</dbReference>
<evidence type="ECO:0000313" key="14">
    <source>
        <dbReference type="EMBL" id="SEM55235.1"/>
    </source>
</evidence>
<dbReference type="NCBIfam" id="TIGR00932">
    <property type="entry name" value="2a37"/>
    <property type="match status" value="1"/>
</dbReference>
<evidence type="ECO:0000256" key="9">
    <source>
        <dbReference type="ARBA" id="ARBA00023065"/>
    </source>
</evidence>
<feature type="transmembrane region" description="Helical" evidence="12">
    <location>
        <begin position="336"/>
        <end position="357"/>
    </location>
</feature>
<feature type="transmembrane region" description="Helical" evidence="12">
    <location>
        <begin position="31"/>
        <end position="50"/>
    </location>
</feature>
<feature type="region of interest" description="Disordered" evidence="11">
    <location>
        <begin position="594"/>
        <end position="624"/>
    </location>
</feature>
<feature type="transmembrane region" description="Helical" evidence="12">
    <location>
        <begin position="115"/>
        <end position="135"/>
    </location>
</feature>
<evidence type="ECO:0000259" key="13">
    <source>
        <dbReference type="PROSITE" id="PS51201"/>
    </source>
</evidence>
<comment type="similarity">
    <text evidence="2">Belongs to the monovalent cation:proton antiporter 2 (CPA2) transporter (TC 2.A.37) family.</text>
</comment>
<evidence type="ECO:0000256" key="12">
    <source>
        <dbReference type="SAM" id="Phobius"/>
    </source>
</evidence>
<dbReference type="GO" id="GO:0008324">
    <property type="term" value="F:monoatomic cation transmembrane transporter activity"/>
    <property type="evidence" value="ECO:0007669"/>
    <property type="project" value="InterPro"/>
</dbReference>
<evidence type="ECO:0000256" key="7">
    <source>
        <dbReference type="ARBA" id="ARBA00022958"/>
    </source>
</evidence>
<feature type="domain" description="RCK N-terminal" evidence="13">
    <location>
        <begin position="412"/>
        <end position="529"/>
    </location>
</feature>
<feature type="transmembrane region" description="Helical" evidence="12">
    <location>
        <begin position="369"/>
        <end position="387"/>
    </location>
</feature>
<dbReference type="Gene3D" id="1.20.1530.20">
    <property type="match status" value="1"/>
</dbReference>
<dbReference type="OrthoDB" id="9781411at2"/>
<evidence type="ECO:0000256" key="6">
    <source>
        <dbReference type="ARBA" id="ARBA00022692"/>
    </source>
</evidence>
<evidence type="ECO:0000256" key="8">
    <source>
        <dbReference type="ARBA" id="ARBA00022989"/>
    </source>
</evidence>
<evidence type="ECO:0000256" key="11">
    <source>
        <dbReference type="SAM" id="MobiDB-lite"/>
    </source>
</evidence>
<keyword evidence="6 12" id="KW-0812">Transmembrane</keyword>
<evidence type="ECO:0000256" key="2">
    <source>
        <dbReference type="ARBA" id="ARBA00005551"/>
    </source>
</evidence>